<name>A0ABV8LQD5_9ACTN</name>
<gene>
    <name evidence="1" type="ORF">ACFOZ4_21700</name>
</gene>
<protein>
    <submittedName>
        <fullName evidence="1">Uncharacterized protein</fullName>
    </submittedName>
</protein>
<comment type="caution">
    <text evidence="1">The sequence shown here is derived from an EMBL/GenBank/DDBJ whole genome shotgun (WGS) entry which is preliminary data.</text>
</comment>
<sequence length="132" mass="13658">MTDYTDDERKTLRDAGFGAMMLVSQADPGFFAMFSESMAGAKAMAAAPAELRDLFKGGGLPSVPKGGAAEVESTVLGQLQQAVQILQTKSPQDVQAYKDVVIAACDQVAEAKGGVQDTETAMIAKVKAAVGA</sequence>
<dbReference type="Proteomes" id="UP001595816">
    <property type="component" value="Unassembled WGS sequence"/>
</dbReference>
<reference evidence="2" key="1">
    <citation type="journal article" date="2019" name="Int. J. Syst. Evol. Microbiol.">
        <title>The Global Catalogue of Microorganisms (GCM) 10K type strain sequencing project: providing services to taxonomists for standard genome sequencing and annotation.</title>
        <authorList>
            <consortium name="The Broad Institute Genomics Platform"/>
            <consortium name="The Broad Institute Genome Sequencing Center for Infectious Disease"/>
            <person name="Wu L."/>
            <person name="Ma J."/>
        </authorList>
    </citation>
    <scope>NUCLEOTIDE SEQUENCE [LARGE SCALE GENOMIC DNA]</scope>
    <source>
        <strain evidence="2">CGMCC 4.7289</strain>
    </source>
</reference>
<evidence type="ECO:0000313" key="1">
    <source>
        <dbReference type="EMBL" id="MFC4133231.1"/>
    </source>
</evidence>
<keyword evidence="2" id="KW-1185">Reference proteome</keyword>
<proteinExistence type="predicted"/>
<accession>A0ABV8LQD5</accession>
<organism evidence="1 2">
    <name type="scientific">Hamadaea flava</name>
    <dbReference type="NCBI Taxonomy" id="1742688"/>
    <lineage>
        <taxon>Bacteria</taxon>
        <taxon>Bacillati</taxon>
        <taxon>Actinomycetota</taxon>
        <taxon>Actinomycetes</taxon>
        <taxon>Micromonosporales</taxon>
        <taxon>Micromonosporaceae</taxon>
        <taxon>Hamadaea</taxon>
    </lineage>
</organism>
<dbReference type="RefSeq" id="WP_253760963.1">
    <property type="nucleotide sequence ID" value="NZ_JAMZDZ010000001.1"/>
</dbReference>
<dbReference type="EMBL" id="JBHSAY010000010">
    <property type="protein sequence ID" value="MFC4133231.1"/>
    <property type="molecule type" value="Genomic_DNA"/>
</dbReference>
<evidence type="ECO:0000313" key="2">
    <source>
        <dbReference type="Proteomes" id="UP001595816"/>
    </source>
</evidence>